<name>A0A8S0XE06_9GAMM</name>
<dbReference type="EMBL" id="CADCXN010000001">
    <property type="protein sequence ID" value="CAA9889352.1"/>
    <property type="molecule type" value="Genomic_DNA"/>
</dbReference>
<evidence type="ECO:0000313" key="3">
    <source>
        <dbReference type="Proteomes" id="UP000494216"/>
    </source>
</evidence>
<reference evidence="2 3" key="1">
    <citation type="submission" date="2020-02" db="EMBL/GenBank/DDBJ databases">
        <authorList>
            <person name="Hogendoorn C."/>
        </authorList>
    </citation>
    <scope>NUCLEOTIDE SEQUENCE [LARGE SCALE GENOMIC DNA]</scope>
    <source>
        <strain evidence="2">METHB21</strain>
    </source>
</reference>
<protein>
    <submittedName>
        <fullName evidence="2">Uncharacterized protein</fullName>
    </submittedName>
</protein>
<evidence type="ECO:0000256" key="1">
    <source>
        <dbReference type="SAM" id="Phobius"/>
    </source>
</evidence>
<accession>A0A8S0XE06</accession>
<dbReference type="AlphaFoldDB" id="A0A8S0XE06"/>
<comment type="caution">
    <text evidence="2">The sequence shown here is derived from an EMBL/GenBank/DDBJ whole genome shotgun (WGS) entry which is preliminary data.</text>
</comment>
<keyword evidence="1" id="KW-0472">Membrane</keyword>
<keyword evidence="1" id="KW-1133">Transmembrane helix</keyword>
<feature type="transmembrane region" description="Helical" evidence="1">
    <location>
        <begin position="6"/>
        <end position="24"/>
    </location>
</feature>
<dbReference type="RefSeq" id="WP_174624365.1">
    <property type="nucleotide sequence ID" value="NZ_CADCXN010000001.1"/>
</dbReference>
<evidence type="ECO:0000313" key="2">
    <source>
        <dbReference type="EMBL" id="CAA9889352.1"/>
    </source>
</evidence>
<keyword evidence="1" id="KW-0812">Transmembrane</keyword>
<sequence length="67" mass="7476">MVFSEVIQVFIVGLLIVLPVCLIYKKAGFHPAWAALVFLPGFGLLLVLMQLALLPWPNLRDKIERGS</sequence>
<proteinExistence type="predicted"/>
<feature type="transmembrane region" description="Helical" evidence="1">
    <location>
        <begin position="31"/>
        <end position="53"/>
    </location>
</feature>
<organism evidence="2 3">
    <name type="scientific">Candidatus Methylobacter favarea</name>
    <dbReference type="NCBI Taxonomy" id="2707345"/>
    <lineage>
        <taxon>Bacteria</taxon>
        <taxon>Pseudomonadati</taxon>
        <taxon>Pseudomonadota</taxon>
        <taxon>Gammaproteobacteria</taxon>
        <taxon>Methylococcales</taxon>
        <taxon>Methylococcaceae</taxon>
        <taxon>Methylobacter</taxon>
    </lineage>
</organism>
<keyword evidence="3" id="KW-1185">Reference proteome</keyword>
<gene>
    <name evidence="2" type="ORF">METHB2_10192</name>
</gene>
<dbReference type="Proteomes" id="UP000494216">
    <property type="component" value="Unassembled WGS sequence"/>
</dbReference>